<dbReference type="InterPro" id="IPR000873">
    <property type="entry name" value="AMP-dep_synth/lig_dom"/>
</dbReference>
<dbReference type="SUPFAM" id="SSF56801">
    <property type="entry name" value="Acetyl-CoA synthetase-like"/>
    <property type="match status" value="1"/>
</dbReference>
<protein>
    <submittedName>
        <fullName evidence="3">AMP-binding protein</fullName>
    </submittedName>
</protein>
<evidence type="ECO:0000256" key="1">
    <source>
        <dbReference type="SAM" id="MobiDB-lite"/>
    </source>
</evidence>
<name>A0ABT8DA05_9RHOB</name>
<dbReference type="PROSITE" id="PS00455">
    <property type="entry name" value="AMP_BINDING"/>
    <property type="match status" value="1"/>
</dbReference>
<dbReference type="PRINTS" id="PR00154">
    <property type="entry name" value="AMPBINDING"/>
</dbReference>
<gene>
    <name evidence="3" type="ORF">QWZ10_17990</name>
</gene>
<dbReference type="InterPro" id="IPR042099">
    <property type="entry name" value="ANL_N_sf"/>
</dbReference>
<evidence type="ECO:0000313" key="4">
    <source>
        <dbReference type="Proteomes" id="UP001243846"/>
    </source>
</evidence>
<dbReference type="PANTHER" id="PTHR45527:SF1">
    <property type="entry name" value="FATTY ACID SYNTHASE"/>
    <property type="match status" value="1"/>
</dbReference>
<dbReference type="Proteomes" id="UP001243846">
    <property type="component" value="Unassembled WGS sequence"/>
</dbReference>
<accession>A0ABT8DA05</accession>
<feature type="region of interest" description="Disordered" evidence="1">
    <location>
        <begin position="126"/>
        <end position="150"/>
    </location>
</feature>
<proteinExistence type="predicted"/>
<dbReference type="PANTHER" id="PTHR45527">
    <property type="entry name" value="NONRIBOSOMAL PEPTIDE SYNTHETASE"/>
    <property type="match status" value="1"/>
</dbReference>
<sequence length="150" mass="16426">MKPENLAYLIFTSGSTGRPKGVMIEHRNVSNFFTGMDAFIPHAPGDAWLAVTSLSFDISVLEIFWTLSRGMKLVIAGEDRGWRCRAAWRSLPESRWISACSTGATTTGRGRRNTSCCWMARVSPMKTASPPSGRLSATSTLSAAPIRTLR</sequence>
<comment type="caution">
    <text evidence="3">The sequence shown here is derived from an EMBL/GenBank/DDBJ whole genome shotgun (WGS) entry which is preliminary data.</text>
</comment>
<dbReference type="Pfam" id="PF00501">
    <property type="entry name" value="AMP-binding"/>
    <property type="match status" value="1"/>
</dbReference>
<reference evidence="4" key="1">
    <citation type="journal article" date="2019" name="Int. J. Syst. Evol. Microbiol.">
        <title>The Global Catalogue of Microorganisms (GCM) 10K type strain sequencing project: providing services to taxonomists for standard genome sequencing and annotation.</title>
        <authorList>
            <consortium name="The Broad Institute Genomics Platform"/>
            <consortium name="The Broad Institute Genome Sequencing Center for Infectious Disease"/>
            <person name="Wu L."/>
            <person name="Ma J."/>
        </authorList>
    </citation>
    <scope>NUCLEOTIDE SEQUENCE [LARGE SCALE GENOMIC DNA]</scope>
    <source>
        <strain evidence="4">CECT 8482</strain>
    </source>
</reference>
<evidence type="ECO:0000259" key="2">
    <source>
        <dbReference type="Pfam" id="PF00501"/>
    </source>
</evidence>
<feature type="domain" description="AMP-dependent synthetase/ligase" evidence="2">
    <location>
        <begin position="2"/>
        <end position="83"/>
    </location>
</feature>
<dbReference type="EMBL" id="JAUFRC010000001">
    <property type="protein sequence ID" value="MDN3713156.1"/>
    <property type="molecule type" value="Genomic_DNA"/>
</dbReference>
<keyword evidence="4" id="KW-1185">Reference proteome</keyword>
<dbReference type="Gene3D" id="3.40.50.12780">
    <property type="entry name" value="N-terminal domain of ligase-like"/>
    <property type="match status" value="1"/>
</dbReference>
<evidence type="ECO:0000313" key="3">
    <source>
        <dbReference type="EMBL" id="MDN3713156.1"/>
    </source>
</evidence>
<organism evidence="3 4">
    <name type="scientific">Paracoccus cavernae</name>
    <dbReference type="NCBI Taxonomy" id="1571207"/>
    <lineage>
        <taxon>Bacteria</taxon>
        <taxon>Pseudomonadati</taxon>
        <taxon>Pseudomonadota</taxon>
        <taxon>Alphaproteobacteria</taxon>
        <taxon>Rhodobacterales</taxon>
        <taxon>Paracoccaceae</taxon>
        <taxon>Paracoccus</taxon>
    </lineage>
</organism>
<dbReference type="InterPro" id="IPR020845">
    <property type="entry name" value="AMP-binding_CS"/>
</dbReference>
<dbReference type="InterPro" id="IPR020459">
    <property type="entry name" value="AMP-binding"/>
</dbReference>